<dbReference type="EMBL" id="JACHNY010000004">
    <property type="protein sequence ID" value="MBB4618264.1"/>
    <property type="molecule type" value="Genomic_DNA"/>
</dbReference>
<evidence type="ECO:0000313" key="1">
    <source>
        <dbReference type="EMBL" id="MBB4618264.1"/>
    </source>
</evidence>
<organism evidence="1 2">
    <name type="scientific">Sphingomonas abaci</name>
    <dbReference type="NCBI Taxonomy" id="237611"/>
    <lineage>
        <taxon>Bacteria</taxon>
        <taxon>Pseudomonadati</taxon>
        <taxon>Pseudomonadota</taxon>
        <taxon>Alphaproteobacteria</taxon>
        <taxon>Sphingomonadales</taxon>
        <taxon>Sphingomonadaceae</taxon>
        <taxon>Sphingomonas</taxon>
    </lineage>
</organism>
<keyword evidence="2" id="KW-1185">Reference proteome</keyword>
<proteinExistence type="predicted"/>
<dbReference type="Proteomes" id="UP000574769">
    <property type="component" value="Unassembled WGS sequence"/>
</dbReference>
<name>A0A7W7AJP7_9SPHN</name>
<comment type="caution">
    <text evidence="1">The sequence shown here is derived from an EMBL/GenBank/DDBJ whole genome shotgun (WGS) entry which is preliminary data.</text>
</comment>
<accession>A0A7W7AJP7</accession>
<reference evidence="1 2" key="1">
    <citation type="submission" date="2020-08" db="EMBL/GenBank/DDBJ databases">
        <title>Genomic Encyclopedia of Type Strains, Phase IV (KMG-IV): sequencing the most valuable type-strain genomes for metagenomic binning, comparative biology and taxonomic classification.</title>
        <authorList>
            <person name="Goeker M."/>
        </authorList>
    </citation>
    <scope>NUCLEOTIDE SEQUENCE [LARGE SCALE GENOMIC DNA]</scope>
    <source>
        <strain evidence="1 2">DSM 15867</strain>
    </source>
</reference>
<protein>
    <submittedName>
        <fullName evidence="1">Uncharacterized protein</fullName>
    </submittedName>
</protein>
<sequence length="63" mass="6896">MSRVTLTLFGANNRIAADDRKPLPSIELDSQIKPETLERLSGLTPVERALFQSLSRNTDAVAA</sequence>
<evidence type="ECO:0000313" key="2">
    <source>
        <dbReference type="Proteomes" id="UP000574769"/>
    </source>
</evidence>
<dbReference type="RefSeq" id="WP_184114847.1">
    <property type="nucleotide sequence ID" value="NZ_JACHNY010000004.1"/>
</dbReference>
<dbReference type="AlphaFoldDB" id="A0A7W7AJP7"/>
<gene>
    <name evidence="1" type="ORF">GGQ96_002400</name>
</gene>